<evidence type="ECO:0000313" key="2">
    <source>
        <dbReference type="Proteomes" id="UP001418222"/>
    </source>
</evidence>
<comment type="caution">
    <text evidence="1">The sequence shown here is derived from an EMBL/GenBank/DDBJ whole genome shotgun (WGS) entry which is preliminary data.</text>
</comment>
<dbReference type="EMBL" id="JBBWWQ010000012">
    <property type="protein sequence ID" value="KAK8934864.1"/>
    <property type="molecule type" value="Genomic_DNA"/>
</dbReference>
<keyword evidence="2" id="KW-1185">Reference proteome</keyword>
<accession>A0AAP0G2W5</accession>
<proteinExistence type="predicted"/>
<dbReference type="Proteomes" id="UP001418222">
    <property type="component" value="Unassembled WGS sequence"/>
</dbReference>
<name>A0AAP0G2W5_9ASPA</name>
<dbReference type="AlphaFoldDB" id="A0AAP0G2W5"/>
<organism evidence="1 2">
    <name type="scientific">Platanthera zijinensis</name>
    <dbReference type="NCBI Taxonomy" id="2320716"/>
    <lineage>
        <taxon>Eukaryota</taxon>
        <taxon>Viridiplantae</taxon>
        <taxon>Streptophyta</taxon>
        <taxon>Embryophyta</taxon>
        <taxon>Tracheophyta</taxon>
        <taxon>Spermatophyta</taxon>
        <taxon>Magnoliopsida</taxon>
        <taxon>Liliopsida</taxon>
        <taxon>Asparagales</taxon>
        <taxon>Orchidaceae</taxon>
        <taxon>Orchidoideae</taxon>
        <taxon>Orchideae</taxon>
        <taxon>Orchidinae</taxon>
        <taxon>Platanthera</taxon>
    </lineage>
</organism>
<reference evidence="1 2" key="1">
    <citation type="journal article" date="2022" name="Nat. Plants">
        <title>Genomes of leafy and leafless Platanthera orchids illuminate the evolution of mycoheterotrophy.</title>
        <authorList>
            <person name="Li M.H."/>
            <person name="Liu K.W."/>
            <person name="Li Z."/>
            <person name="Lu H.C."/>
            <person name="Ye Q.L."/>
            <person name="Zhang D."/>
            <person name="Wang J.Y."/>
            <person name="Li Y.F."/>
            <person name="Zhong Z.M."/>
            <person name="Liu X."/>
            <person name="Yu X."/>
            <person name="Liu D.K."/>
            <person name="Tu X.D."/>
            <person name="Liu B."/>
            <person name="Hao Y."/>
            <person name="Liao X.Y."/>
            <person name="Jiang Y.T."/>
            <person name="Sun W.H."/>
            <person name="Chen J."/>
            <person name="Chen Y.Q."/>
            <person name="Ai Y."/>
            <person name="Zhai J.W."/>
            <person name="Wu S.S."/>
            <person name="Zhou Z."/>
            <person name="Hsiao Y.Y."/>
            <person name="Wu W.L."/>
            <person name="Chen Y.Y."/>
            <person name="Lin Y.F."/>
            <person name="Hsu J.L."/>
            <person name="Li C.Y."/>
            <person name="Wang Z.W."/>
            <person name="Zhao X."/>
            <person name="Zhong W.Y."/>
            <person name="Ma X.K."/>
            <person name="Ma L."/>
            <person name="Huang J."/>
            <person name="Chen G.Z."/>
            <person name="Huang M.Z."/>
            <person name="Huang L."/>
            <person name="Peng D.H."/>
            <person name="Luo Y.B."/>
            <person name="Zou S.Q."/>
            <person name="Chen S.P."/>
            <person name="Lan S."/>
            <person name="Tsai W.C."/>
            <person name="Van de Peer Y."/>
            <person name="Liu Z.J."/>
        </authorList>
    </citation>
    <scope>NUCLEOTIDE SEQUENCE [LARGE SCALE GENOMIC DNA]</scope>
    <source>
        <strain evidence="1">Lor287</strain>
    </source>
</reference>
<sequence>MKKLPFRSPVGRSSSPVRRNMSQITGAYWEGNKQRNRERGVGKKLETGVEKRHEDGCLADFIDDGHWWVGLYSKLEGFSWRIWDGEPEQEVYVGAFIVNNKIIFPLEFDLDGRIAAQICVEEGLMVMGTSNHVWVMRVGSAMNVIEEMKIVKQTMYQMSTSNGKILLVDDVEAMNSVFDGTTLEKVSEFNLMERHEFHSNWRVSCMNMGFVIMWEDEIYGRVWDVEVGRCLYCLEPSP</sequence>
<protein>
    <submittedName>
        <fullName evidence="1">Uncharacterized protein</fullName>
    </submittedName>
</protein>
<evidence type="ECO:0000313" key="1">
    <source>
        <dbReference type="EMBL" id="KAK8934864.1"/>
    </source>
</evidence>
<gene>
    <name evidence="1" type="ORF">KSP39_PZI014235</name>
</gene>